<feature type="active site" description="Nucleophile" evidence="5">
    <location>
        <position position="49"/>
    </location>
</feature>
<accession>A0A2T7VR30</accession>
<name>A0A2T7VR30_MICTE</name>
<evidence type="ECO:0000256" key="5">
    <source>
        <dbReference type="PIRSR" id="PIRSR617867-1"/>
    </source>
</evidence>
<evidence type="ECO:0000259" key="6">
    <source>
        <dbReference type="SMART" id="SM00226"/>
    </source>
</evidence>
<protein>
    <recommendedName>
        <fullName evidence="2">protein-tyrosine-phosphatase</fullName>
        <ecNumber evidence="2">3.1.3.48</ecNumber>
    </recommendedName>
</protein>
<dbReference type="AlphaFoldDB" id="A0A2T7VR30"/>
<dbReference type="EMBL" id="QDFT01000073">
    <property type="protein sequence ID" value="PVE58836.1"/>
    <property type="molecule type" value="Genomic_DNA"/>
</dbReference>
<dbReference type="SMART" id="SM00226">
    <property type="entry name" value="LMWPc"/>
    <property type="match status" value="1"/>
</dbReference>
<organism evidence="7 8">
    <name type="scientific">Microbacterium testaceum</name>
    <name type="common">Aureobacterium testaceum</name>
    <name type="synonym">Brevibacterium testaceum</name>
    <dbReference type="NCBI Taxonomy" id="2033"/>
    <lineage>
        <taxon>Bacteria</taxon>
        <taxon>Bacillati</taxon>
        <taxon>Actinomycetota</taxon>
        <taxon>Actinomycetes</taxon>
        <taxon>Micrococcales</taxon>
        <taxon>Microbacteriaceae</taxon>
        <taxon>Microbacterium</taxon>
    </lineage>
</organism>
<evidence type="ECO:0000256" key="3">
    <source>
        <dbReference type="ARBA" id="ARBA00022801"/>
    </source>
</evidence>
<dbReference type="PRINTS" id="PR00719">
    <property type="entry name" value="LMWPTPASE"/>
</dbReference>
<dbReference type="Proteomes" id="UP000244649">
    <property type="component" value="Unassembled WGS sequence"/>
</dbReference>
<evidence type="ECO:0000256" key="1">
    <source>
        <dbReference type="ARBA" id="ARBA00011063"/>
    </source>
</evidence>
<dbReference type="Gene3D" id="3.40.50.2300">
    <property type="match status" value="1"/>
</dbReference>
<dbReference type="InterPro" id="IPR036196">
    <property type="entry name" value="Ptyr_pPase_sf"/>
</dbReference>
<keyword evidence="4" id="KW-0904">Protein phosphatase</keyword>
<dbReference type="InterPro" id="IPR017867">
    <property type="entry name" value="Tyr_phospatase_low_mol_wt"/>
</dbReference>
<dbReference type="GO" id="GO:0004725">
    <property type="term" value="F:protein tyrosine phosphatase activity"/>
    <property type="evidence" value="ECO:0007669"/>
    <property type="project" value="UniProtKB-EC"/>
</dbReference>
<evidence type="ECO:0000256" key="4">
    <source>
        <dbReference type="ARBA" id="ARBA00022912"/>
    </source>
</evidence>
<dbReference type="Pfam" id="PF01451">
    <property type="entry name" value="LMWPc"/>
    <property type="match status" value="1"/>
</dbReference>
<proteinExistence type="inferred from homology"/>
<feature type="domain" description="Phosphotyrosine protein phosphatase I" evidence="6">
    <location>
        <begin position="43"/>
        <end position="232"/>
    </location>
</feature>
<gene>
    <name evidence="7" type="ORF">DC432_15445</name>
</gene>
<dbReference type="PANTHER" id="PTHR11717:SF7">
    <property type="entry name" value="LOW MOLECULAR WEIGHT PHOSPHOTYROSINE PROTEIN PHOSPHATASE"/>
    <property type="match status" value="1"/>
</dbReference>
<dbReference type="RefSeq" id="WP_116538598.1">
    <property type="nucleotide sequence ID" value="NZ_QDFT01000073.1"/>
</dbReference>
<feature type="active site" evidence="5">
    <location>
        <position position="55"/>
    </location>
</feature>
<dbReference type="PANTHER" id="PTHR11717">
    <property type="entry name" value="LOW MOLECULAR WEIGHT PROTEIN TYROSINE PHOSPHATASE"/>
    <property type="match status" value="1"/>
</dbReference>
<comment type="similarity">
    <text evidence="1">Belongs to the low molecular weight phosphotyrosine protein phosphatase family.</text>
</comment>
<comment type="caution">
    <text evidence="7">The sequence shown here is derived from an EMBL/GenBank/DDBJ whole genome shotgun (WGS) entry which is preliminary data.</text>
</comment>
<sequence length="241" mass="25910">MVAQPTWHRRASHITSLVVHTEKLAGVSPCENPTSWRGGINVLTVLTVCTGNICRSPIAEQLLALRLVDLPVHVHSAGTRAREDMPMTSEAASLAVSLGVPGSRADAHRARFLSDARLADADLALAMARDHRREIVELNPSFSRKTFTVRELHRLSSNLTDDALKAAAESAPQQGPGPRFASLLALVAGLRGVVPPPVDPRVDDVIDPFGRSRDTYEISVAQIDEAVPSIERLARLAFAGG</sequence>
<dbReference type="InterPro" id="IPR023485">
    <property type="entry name" value="Ptyr_pPase"/>
</dbReference>
<reference evidence="7 8" key="1">
    <citation type="submission" date="2018-04" db="EMBL/GenBank/DDBJ databases">
        <authorList>
            <person name="Go L.Y."/>
            <person name="Mitchell J.A."/>
        </authorList>
    </citation>
    <scope>NUCLEOTIDE SEQUENCE [LARGE SCALE GENOMIC DNA]</scope>
    <source>
        <strain evidence="7 8">TPD7010</strain>
    </source>
</reference>
<evidence type="ECO:0000313" key="8">
    <source>
        <dbReference type="Proteomes" id="UP000244649"/>
    </source>
</evidence>
<dbReference type="EC" id="3.1.3.48" evidence="2"/>
<dbReference type="InterPro" id="IPR050438">
    <property type="entry name" value="LMW_PTPase"/>
</dbReference>
<evidence type="ECO:0000313" key="7">
    <source>
        <dbReference type="EMBL" id="PVE58836.1"/>
    </source>
</evidence>
<dbReference type="SUPFAM" id="SSF52788">
    <property type="entry name" value="Phosphotyrosine protein phosphatases I"/>
    <property type="match status" value="1"/>
</dbReference>
<evidence type="ECO:0000256" key="2">
    <source>
        <dbReference type="ARBA" id="ARBA00013064"/>
    </source>
</evidence>
<keyword evidence="3" id="KW-0378">Hydrolase</keyword>